<evidence type="ECO:0000256" key="2">
    <source>
        <dbReference type="PROSITE-ProRule" id="PRU00339"/>
    </source>
</evidence>
<keyword evidence="1" id="KW-0574">Periplasm</keyword>
<keyword evidence="1" id="KW-0132">Cell division</keyword>
<proteinExistence type="inferred from homology"/>
<comment type="subcellular location">
    <subcellularLocation>
        <location evidence="1">Periplasm</location>
    </subcellularLocation>
</comment>
<name>A0A4Z0F7N3_9GAMM</name>
<gene>
    <name evidence="4" type="primary">ybgF</name>
    <name evidence="1" type="synonym">cpoB</name>
    <name evidence="4" type="ORF">E4680_08770</name>
</gene>
<dbReference type="GO" id="GO:0043093">
    <property type="term" value="P:FtsZ-dependent cytokinesis"/>
    <property type="evidence" value="ECO:0007669"/>
    <property type="project" value="UniProtKB-UniRule"/>
</dbReference>
<feature type="repeat" description="TPR" evidence="2">
    <location>
        <begin position="179"/>
        <end position="212"/>
    </location>
</feature>
<feature type="compositionally biased region" description="Polar residues" evidence="3">
    <location>
        <begin position="109"/>
        <end position="118"/>
    </location>
</feature>
<organism evidence="4 5">
    <name type="scientific">Candidatus Macondimonas diazotrophica</name>
    <dbReference type="NCBI Taxonomy" id="2305248"/>
    <lineage>
        <taxon>Bacteria</taxon>
        <taxon>Pseudomonadati</taxon>
        <taxon>Pseudomonadota</taxon>
        <taxon>Gammaproteobacteria</taxon>
        <taxon>Chromatiales</taxon>
        <taxon>Ectothiorhodospiraceae</taxon>
        <taxon>Candidatus Macondimonas</taxon>
    </lineage>
</organism>
<dbReference type="Pfam" id="PF13432">
    <property type="entry name" value="TPR_16"/>
    <property type="match status" value="1"/>
</dbReference>
<sequence>MTKMRIWGVMLAGAGTLAGCAPMPPQSQDDPIAYRLNQLEGRVEKLEGGQTSSPTLDVVSNQQQIQEDLRQLKGVVEQQAYQLQVQEQKLNQLTTTPAAPPFTPGGTNSGLEQGQPTSMAPAPQETPPAPVPVTTAPPVAGEQANYDVAFNLLKEGRYPQAAEAFGQFLQQYPSSRLAPNAQYWLGEAEYVGRQFDTALGNFRKVVEQYPGNPKVPDALLKIGYIHAEKQQWAEAKSALDRVIREFPQSGAADLARQRLNRLQREGQISG</sequence>
<reference evidence="4 5" key="1">
    <citation type="journal article" date="2019" name="ISME J.">
        <title>Candidatus Macondimonas diazotrophica, a novel gammaproteobacterial genus dominating crude-oil-contaminated coastal sediments.</title>
        <authorList>
            <person name="Karthikeyan S."/>
            <person name="Konstantinidis K."/>
        </authorList>
    </citation>
    <scope>NUCLEOTIDE SEQUENCE [LARGE SCALE GENOMIC DNA]</scope>
    <source>
        <strain evidence="4 5">KTK01</strain>
    </source>
</reference>
<keyword evidence="1" id="KW-0732">Signal</keyword>
<evidence type="ECO:0000256" key="3">
    <source>
        <dbReference type="SAM" id="MobiDB-lite"/>
    </source>
</evidence>
<evidence type="ECO:0000313" key="5">
    <source>
        <dbReference type="Proteomes" id="UP000297890"/>
    </source>
</evidence>
<comment type="similarity">
    <text evidence="1">Belongs to the CpoB family.</text>
</comment>
<comment type="function">
    <text evidence="1">Mediates coordination of peptidoglycan synthesis and outer membrane constriction during cell division.</text>
</comment>
<evidence type="ECO:0000256" key="1">
    <source>
        <dbReference type="HAMAP-Rule" id="MF_02066"/>
    </source>
</evidence>
<dbReference type="InterPro" id="IPR034706">
    <property type="entry name" value="CpoB"/>
</dbReference>
<protein>
    <recommendedName>
        <fullName evidence="1">Cell division coordinator CpoB</fullName>
    </recommendedName>
</protein>
<dbReference type="Pfam" id="PF13174">
    <property type="entry name" value="TPR_6"/>
    <property type="match status" value="1"/>
</dbReference>
<dbReference type="SMART" id="SM00028">
    <property type="entry name" value="TPR"/>
    <property type="match status" value="3"/>
</dbReference>
<dbReference type="HAMAP" id="MF_02066">
    <property type="entry name" value="CpoB"/>
    <property type="match status" value="1"/>
</dbReference>
<keyword evidence="1" id="KW-0131">Cell cycle</keyword>
<dbReference type="PROSITE" id="PS51257">
    <property type="entry name" value="PROKAR_LIPOPROTEIN"/>
    <property type="match status" value="1"/>
</dbReference>
<dbReference type="EMBL" id="SRIO01000010">
    <property type="protein sequence ID" value="TFZ82324.1"/>
    <property type="molecule type" value="Genomic_DNA"/>
</dbReference>
<dbReference type="PROSITE" id="PS50005">
    <property type="entry name" value="TPR"/>
    <property type="match status" value="1"/>
</dbReference>
<dbReference type="GO" id="GO:0030288">
    <property type="term" value="C:outer membrane-bounded periplasmic space"/>
    <property type="evidence" value="ECO:0007669"/>
    <property type="project" value="UniProtKB-UniRule"/>
</dbReference>
<dbReference type="SUPFAM" id="SSF48452">
    <property type="entry name" value="TPR-like"/>
    <property type="match status" value="1"/>
</dbReference>
<dbReference type="InterPro" id="IPR019734">
    <property type="entry name" value="TPR_rpt"/>
</dbReference>
<dbReference type="AlphaFoldDB" id="A0A4Z0F7N3"/>
<comment type="caution">
    <text evidence="4">The sequence shown here is derived from an EMBL/GenBank/DDBJ whole genome shotgun (WGS) entry which is preliminary data.</text>
</comment>
<dbReference type="OrthoDB" id="9768142at2"/>
<evidence type="ECO:0000313" key="4">
    <source>
        <dbReference type="EMBL" id="TFZ82324.1"/>
    </source>
</evidence>
<dbReference type="Proteomes" id="UP000297890">
    <property type="component" value="Unassembled WGS sequence"/>
</dbReference>
<dbReference type="InterPro" id="IPR014162">
    <property type="entry name" value="CpoB_C"/>
</dbReference>
<keyword evidence="2" id="KW-0802">TPR repeat</keyword>
<dbReference type="RefSeq" id="WP_135282030.1">
    <property type="nucleotide sequence ID" value="NZ_SRIO01000010.1"/>
</dbReference>
<keyword evidence="5" id="KW-1185">Reference proteome</keyword>
<feature type="region of interest" description="Disordered" evidence="3">
    <location>
        <begin position="95"/>
        <end position="129"/>
    </location>
</feature>
<dbReference type="NCBIfam" id="TIGR02795">
    <property type="entry name" value="tol_pal_ybgF"/>
    <property type="match status" value="1"/>
</dbReference>
<dbReference type="InterPro" id="IPR011990">
    <property type="entry name" value="TPR-like_helical_dom_sf"/>
</dbReference>
<dbReference type="Gene3D" id="1.25.40.10">
    <property type="entry name" value="Tetratricopeptide repeat domain"/>
    <property type="match status" value="1"/>
</dbReference>
<accession>A0A4Z0F7N3</accession>